<organism evidence="3 4">
    <name type="scientific">Polarella glacialis</name>
    <name type="common">Dinoflagellate</name>
    <dbReference type="NCBI Taxonomy" id="89957"/>
    <lineage>
        <taxon>Eukaryota</taxon>
        <taxon>Sar</taxon>
        <taxon>Alveolata</taxon>
        <taxon>Dinophyceae</taxon>
        <taxon>Suessiales</taxon>
        <taxon>Suessiaceae</taxon>
        <taxon>Polarella</taxon>
    </lineage>
</organism>
<evidence type="ECO:0000259" key="2">
    <source>
        <dbReference type="Pfam" id="PF10601"/>
    </source>
</evidence>
<gene>
    <name evidence="3" type="ORF">PGLA2088_LOCUS14212</name>
</gene>
<comment type="caution">
    <text evidence="3">The sequence shown here is derived from an EMBL/GenBank/DDBJ whole genome shotgun (WGS) entry which is preliminary data.</text>
</comment>
<proteinExistence type="predicted"/>
<evidence type="ECO:0000313" key="3">
    <source>
        <dbReference type="EMBL" id="CAE8660630.1"/>
    </source>
</evidence>
<feature type="compositionally biased region" description="Polar residues" evidence="1">
    <location>
        <begin position="1"/>
        <end position="20"/>
    </location>
</feature>
<evidence type="ECO:0000313" key="4">
    <source>
        <dbReference type="Proteomes" id="UP000626109"/>
    </source>
</evidence>
<protein>
    <recommendedName>
        <fullName evidence="2">LITAF domain-containing protein</fullName>
    </recommendedName>
</protein>
<dbReference type="InterPro" id="IPR006629">
    <property type="entry name" value="LITAF"/>
</dbReference>
<dbReference type="Pfam" id="PF10601">
    <property type="entry name" value="zf-LITAF-like"/>
    <property type="match status" value="1"/>
</dbReference>
<evidence type="ECO:0000256" key="1">
    <source>
        <dbReference type="SAM" id="MobiDB-lite"/>
    </source>
</evidence>
<feature type="region of interest" description="Disordered" evidence="1">
    <location>
        <begin position="1"/>
        <end position="23"/>
    </location>
</feature>
<dbReference type="EMBL" id="CAJNNW010017265">
    <property type="protein sequence ID" value="CAE8660630.1"/>
    <property type="molecule type" value="Genomic_DNA"/>
</dbReference>
<reference evidence="3" key="1">
    <citation type="submission" date="2021-02" db="EMBL/GenBank/DDBJ databases">
        <authorList>
            <person name="Dougan E. K."/>
            <person name="Rhodes N."/>
            <person name="Thang M."/>
            <person name="Chan C."/>
        </authorList>
    </citation>
    <scope>NUCLEOTIDE SEQUENCE</scope>
</reference>
<accession>A0A813IZL8</accession>
<sequence>MAENNIDNNPNNMAETQEGSAVQKVREQGIIQLDKPDGGIITGFGDRMAAVNEINAADWEAGSLGHISKYPMQYSFAQRTDGMARLAQGEPLSNRLPGYALTAQVVGNPGQQQMAAGPHGMPQVVLENGFGDSPQAHACQWCGVTGQTKVNHVISTGTHVACLGVCCIGGDCFCCLMQQGGTAFLHQLRPAGWQEEVPYVSNCLPAGWQEEVPYVVVVACCLLLVAS</sequence>
<dbReference type="AlphaFoldDB" id="A0A813IZL8"/>
<name>A0A813IZL8_POLGL</name>
<dbReference type="Proteomes" id="UP000626109">
    <property type="component" value="Unassembled WGS sequence"/>
</dbReference>
<feature type="domain" description="LITAF" evidence="2">
    <location>
        <begin position="133"/>
        <end position="177"/>
    </location>
</feature>